<evidence type="ECO:0000256" key="3">
    <source>
        <dbReference type="ARBA" id="ARBA00009409"/>
    </source>
</evidence>
<keyword evidence="5" id="KW-0479">Metal-binding</keyword>
<dbReference type="Pfam" id="PF06831">
    <property type="entry name" value="H2TH"/>
    <property type="match status" value="1"/>
</dbReference>
<evidence type="ECO:0000256" key="9">
    <source>
        <dbReference type="ARBA" id="ARBA00022833"/>
    </source>
</evidence>
<comment type="cofactor">
    <cofactor evidence="2">
        <name>Zn(2+)</name>
        <dbReference type="ChEBI" id="CHEBI:29105"/>
    </cofactor>
</comment>
<dbReference type="SMART" id="SM01232">
    <property type="entry name" value="H2TH"/>
    <property type="match status" value="1"/>
</dbReference>
<dbReference type="KEGG" id="pml:ATP_00071"/>
<dbReference type="GO" id="GO:0034039">
    <property type="term" value="F:8-oxo-7,8-dihydroguanine DNA N-glycosylase activity"/>
    <property type="evidence" value="ECO:0007669"/>
    <property type="project" value="TreeGrafter"/>
</dbReference>
<evidence type="ECO:0000256" key="6">
    <source>
        <dbReference type="ARBA" id="ARBA00022763"/>
    </source>
</evidence>
<keyword evidence="7 16" id="KW-0863">Zinc-finger</keyword>
<dbReference type="CDD" id="cd08966">
    <property type="entry name" value="EcFpg-like_N"/>
    <property type="match status" value="1"/>
</dbReference>
<dbReference type="GO" id="GO:0140078">
    <property type="term" value="F:class I DNA-(apurinic or apyrimidinic site) endonuclease activity"/>
    <property type="evidence" value="ECO:0007669"/>
    <property type="project" value="UniProtKB-EC"/>
</dbReference>
<dbReference type="Gene3D" id="1.10.8.50">
    <property type="match status" value="1"/>
</dbReference>
<reference evidence="19 20" key="1">
    <citation type="journal article" date="2008" name="BMC Genomics">
        <title>The linear chromosome of the plant-pathogenic mycoplasma 'Candidatus Phytoplasma mali'.</title>
        <authorList>
            <person name="Kube M."/>
            <person name="Schneider B."/>
            <person name="Kuhl H."/>
            <person name="Dandekar T."/>
            <person name="Heitmann K."/>
            <person name="Migdoll A.M."/>
            <person name="Reinhardt R."/>
            <person name="Seemueller E."/>
        </authorList>
    </citation>
    <scope>NUCLEOTIDE SEQUENCE [LARGE SCALE GENOMIC DNA]</scope>
    <source>
        <strain evidence="19 20">AT</strain>
    </source>
</reference>
<evidence type="ECO:0000256" key="5">
    <source>
        <dbReference type="ARBA" id="ARBA00022723"/>
    </source>
</evidence>
<comment type="catalytic activity">
    <reaction evidence="1">
        <text>Hydrolysis of DNA containing ring-opened 7-methylguanine residues, releasing 2,6-diamino-4-hydroxy-5-(N-methyl)formamidopyrimidine.</text>
        <dbReference type="EC" id="3.2.2.23"/>
    </reaction>
</comment>
<dbReference type="AlphaFoldDB" id="B3R094"/>
<dbReference type="InterPro" id="IPR020629">
    <property type="entry name" value="FPG_Glyclase"/>
</dbReference>
<evidence type="ECO:0000256" key="8">
    <source>
        <dbReference type="ARBA" id="ARBA00022801"/>
    </source>
</evidence>
<dbReference type="PANTHER" id="PTHR22993">
    <property type="entry name" value="FORMAMIDOPYRIMIDINE-DNA GLYCOSYLASE"/>
    <property type="match status" value="1"/>
</dbReference>
<evidence type="ECO:0000256" key="11">
    <source>
        <dbReference type="ARBA" id="ARBA00023204"/>
    </source>
</evidence>
<keyword evidence="13" id="KW-0511">Multifunctional enzyme</keyword>
<dbReference type="InterPro" id="IPR015887">
    <property type="entry name" value="DNA_glyclase_Znf_dom_DNA_BS"/>
</dbReference>
<evidence type="ECO:0000256" key="12">
    <source>
        <dbReference type="ARBA" id="ARBA00023239"/>
    </source>
</evidence>
<proteinExistence type="inferred from homology"/>
<feature type="domain" description="FPG-type" evidence="17">
    <location>
        <begin position="234"/>
        <end position="268"/>
    </location>
</feature>
<evidence type="ECO:0000256" key="2">
    <source>
        <dbReference type="ARBA" id="ARBA00001947"/>
    </source>
</evidence>
<name>B3R094_PHYMT</name>
<dbReference type="Pfam" id="PF01149">
    <property type="entry name" value="Fapy_DNA_glyco"/>
    <property type="match status" value="1"/>
</dbReference>
<keyword evidence="8 19" id="KW-0378">Hydrolase</keyword>
<dbReference type="SUPFAM" id="SSF81624">
    <property type="entry name" value="N-terminal domain of MutM-like DNA repair proteins"/>
    <property type="match status" value="1"/>
</dbReference>
<dbReference type="GO" id="GO:0008270">
    <property type="term" value="F:zinc ion binding"/>
    <property type="evidence" value="ECO:0007669"/>
    <property type="project" value="UniProtKB-KW"/>
</dbReference>
<dbReference type="PROSITE" id="PS51068">
    <property type="entry name" value="FPG_CAT"/>
    <property type="match status" value="1"/>
</dbReference>
<keyword evidence="11" id="KW-0234">DNA repair</keyword>
<comment type="catalytic activity">
    <reaction evidence="15">
        <text>2'-deoxyribonucleotide-(2'-deoxyribose 5'-phosphate)-2'-deoxyribonucleotide-DNA = a 3'-end 2'-deoxyribonucleotide-(2,3-dehydro-2,3-deoxyribose 5'-phosphate)-DNA + a 5'-end 5'-phospho-2'-deoxyribonucleoside-DNA + H(+)</text>
        <dbReference type="Rhea" id="RHEA:66592"/>
        <dbReference type="Rhea" id="RHEA-COMP:13180"/>
        <dbReference type="Rhea" id="RHEA-COMP:16897"/>
        <dbReference type="Rhea" id="RHEA-COMP:17067"/>
        <dbReference type="ChEBI" id="CHEBI:15378"/>
        <dbReference type="ChEBI" id="CHEBI:136412"/>
        <dbReference type="ChEBI" id="CHEBI:157695"/>
        <dbReference type="ChEBI" id="CHEBI:167181"/>
        <dbReference type="EC" id="4.2.99.18"/>
    </reaction>
</comment>
<dbReference type="PANTHER" id="PTHR22993:SF9">
    <property type="entry name" value="FORMAMIDOPYRIMIDINE-DNA GLYCOSYLASE"/>
    <property type="match status" value="1"/>
</dbReference>
<gene>
    <name evidence="19" type="primary">mutM</name>
    <name evidence="19" type="ordered locus">ATP_00071</name>
</gene>
<keyword evidence="12" id="KW-0456">Lyase</keyword>
<evidence type="ECO:0000256" key="10">
    <source>
        <dbReference type="ARBA" id="ARBA00023125"/>
    </source>
</evidence>
<dbReference type="InterPro" id="IPR035937">
    <property type="entry name" value="FPG_N"/>
</dbReference>
<evidence type="ECO:0000256" key="7">
    <source>
        <dbReference type="ARBA" id="ARBA00022771"/>
    </source>
</evidence>
<evidence type="ECO:0000313" key="20">
    <source>
        <dbReference type="Proteomes" id="UP000002020"/>
    </source>
</evidence>
<dbReference type="NCBIfam" id="TIGR00577">
    <property type="entry name" value="fpg"/>
    <property type="match status" value="1"/>
</dbReference>
<dbReference type="GO" id="GO:0003684">
    <property type="term" value="F:damaged DNA binding"/>
    <property type="evidence" value="ECO:0007669"/>
    <property type="project" value="InterPro"/>
</dbReference>
<sequence length="270" mass="31271">MPELPEVEVVVRSLKKNLIDKKIINIKVLYEPIVGKLDIFKKILNQKILNLTRKGKYLIFFFSNELVLVGHLRMEGKLYFKPSDEIIVKHEHFVLFLENNISLRFKDTRKFGRFIVYEQKNYLQSSKLEHLALEPFEISTFDFYQILKNKKKSIKNSLLDQKIIAGLGNIYANEVLFLSKIHPANRSCDITFEQTEKILNYSKQIFKQAILLGGTSINTFDSLGIQGSFQKKLLVHGKEKQSCLVCCKPIMKIKLGGRGTYFCSNCQIKI</sequence>
<dbReference type="InterPro" id="IPR010979">
    <property type="entry name" value="Ribosomal_uS13-like_H2TH"/>
</dbReference>
<comment type="similarity">
    <text evidence="3">Belongs to the FPG family.</text>
</comment>
<evidence type="ECO:0000256" key="16">
    <source>
        <dbReference type="PROSITE-ProRule" id="PRU00391"/>
    </source>
</evidence>
<dbReference type="Gene3D" id="3.20.190.10">
    <property type="entry name" value="MutM-like, N-terminal"/>
    <property type="match status" value="1"/>
</dbReference>
<comment type="subunit">
    <text evidence="4">Monomer.</text>
</comment>
<dbReference type="PROSITE" id="PS01242">
    <property type="entry name" value="ZF_FPG_1"/>
    <property type="match status" value="1"/>
</dbReference>
<dbReference type="STRING" id="37692.ATP_00071"/>
<keyword evidence="6" id="KW-0227">DNA damage</keyword>
<keyword evidence="20" id="KW-1185">Reference proteome</keyword>
<dbReference type="GO" id="GO:0006284">
    <property type="term" value="P:base-excision repair"/>
    <property type="evidence" value="ECO:0007669"/>
    <property type="project" value="InterPro"/>
</dbReference>
<evidence type="ECO:0000256" key="15">
    <source>
        <dbReference type="ARBA" id="ARBA00044632"/>
    </source>
</evidence>
<dbReference type="FunFam" id="1.10.8.50:FF:000003">
    <property type="entry name" value="Formamidopyrimidine-DNA glycosylase"/>
    <property type="match status" value="1"/>
</dbReference>
<protein>
    <submittedName>
        <fullName evidence="19">Formamidopyrimidine-DNA glycosylase</fullName>
        <ecNumber evidence="19">3.2.2.23</ecNumber>
    </submittedName>
</protein>
<accession>B3R094</accession>
<evidence type="ECO:0000313" key="19">
    <source>
        <dbReference type="EMBL" id="CAP18258.1"/>
    </source>
</evidence>
<evidence type="ECO:0000256" key="1">
    <source>
        <dbReference type="ARBA" id="ARBA00001668"/>
    </source>
</evidence>
<dbReference type="NCBIfam" id="NF002211">
    <property type="entry name" value="PRK01103.1"/>
    <property type="match status" value="1"/>
</dbReference>
<keyword evidence="9" id="KW-0862">Zinc</keyword>
<dbReference type="SUPFAM" id="SSF46946">
    <property type="entry name" value="S13-like H2TH domain"/>
    <property type="match status" value="1"/>
</dbReference>
<dbReference type="HOGENOM" id="CLU_038423_1_3_14"/>
<dbReference type="SUPFAM" id="SSF57716">
    <property type="entry name" value="Glucocorticoid receptor-like (DNA-binding domain)"/>
    <property type="match status" value="1"/>
</dbReference>
<dbReference type="PROSITE" id="PS51066">
    <property type="entry name" value="ZF_FPG_2"/>
    <property type="match status" value="1"/>
</dbReference>
<evidence type="ECO:0000259" key="18">
    <source>
        <dbReference type="PROSITE" id="PS51068"/>
    </source>
</evidence>
<keyword evidence="14 19" id="KW-0326">Glycosidase</keyword>
<evidence type="ECO:0000259" key="17">
    <source>
        <dbReference type="PROSITE" id="PS51066"/>
    </source>
</evidence>
<organism evidence="20">
    <name type="scientific">Phytoplasma mali (strain AT)</name>
    <dbReference type="NCBI Taxonomy" id="482235"/>
    <lineage>
        <taxon>Bacteria</taxon>
        <taxon>Bacillati</taxon>
        <taxon>Mycoplasmatota</taxon>
        <taxon>Mollicutes</taxon>
        <taxon>Acholeplasmatales</taxon>
        <taxon>Acholeplasmataceae</taxon>
        <taxon>Candidatus Phytoplasma</taxon>
        <taxon>16SrX (Apple proliferation group)</taxon>
    </lineage>
</organism>
<dbReference type="EMBL" id="CU469464">
    <property type="protein sequence ID" value="CAP18258.1"/>
    <property type="molecule type" value="Genomic_DNA"/>
</dbReference>
<evidence type="ECO:0000256" key="4">
    <source>
        <dbReference type="ARBA" id="ARBA00011245"/>
    </source>
</evidence>
<dbReference type="InterPro" id="IPR000214">
    <property type="entry name" value="Znf_DNA_glyclase/AP_lyase"/>
</dbReference>
<dbReference type="eggNOG" id="COG0266">
    <property type="taxonomic scope" value="Bacteria"/>
</dbReference>
<feature type="domain" description="Formamidopyrimidine-DNA glycosylase catalytic" evidence="18">
    <location>
        <begin position="2"/>
        <end position="112"/>
    </location>
</feature>
<dbReference type="GO" id="GO:0003690">
    <property type="term" value="F:double-stranded DNA binding"/>
    <property type="evidence" value="ECO:0007669"/>
    <property type="project" value="UniProtKB-ARBA"/>
</dbReference>
<dbReference type="Proteomes" id="UP000002020">
    <property type="component" value="Chromosome"/>
</dbReference>
<evidence type="ECO:0000256" key="13">
    <source>
        <dbReference type="ARBA" id="ARBA00023268"/>
    </source>
</evidence>
<dbReference type="SMART" id="SM00898">
    <property type="entry name" value="Fapy_DNA_glyco"/>
    <property type="match status" value="1"/>
</dbReference>
<dbReference type="InterPro" id="IPR015886">
    <property type="entry name" value="H2TH_FPG"/>
</dbReference>
<keyword evidence="10" id="KW-0238">DNA-binding</keyword>
<dbReference type="EC" id="3.2.2.23" evidence="19"/>
<evidence type="ECO:0000256" key="14">
    <source>
        <dbReference type="ARBA" id="ARBA00023295"/>
    </source>
</evidence>
<dbReference type="InterPro" id="IPR012319">
    <property type="entry name" value="FPG_cat"/>
</dbReference>